<dbReference type="AlphaFoldDB" id="A0AAC9P8N3"/>
<reference evidence="3" key="1">
    <citation type="submission" date="2016-11" db="EMBL/GenBank/DDBJ databases">
        <title>Comparative genomic and phenotypic analysis of Granulibacter bethesdensis clinical isolates from patients with chronic granulomatous disease.</title>
        <authorList>
            <person name="Zarember K.A."/>
            <person name="Porcella S.F."/>
            <person name="Chu J."/>
            <person name="Ding L."/>
            <person name="Dahlstrom E."/>
            <person name="Barbian K."/>
            <person name="Martens C."/>
            <person name="Sykora L."/>
            <person name="Kramer S."/>
            <person name="Pettinato A.M."/>
            <person name="Hong H."/>
            <person name="Wald G."/>
            <person name="Berg L.J."/>
            <person name="Rogge L.S."/>
            <person name="Greenberg D.E."/>
            <person name="Falcone E.L."/>
            <person name="Neves J.F."/>
            <person name="Simoes M.J."/>
            <person name="Casal M."/>
            <person name="Rodriguez-Lopez F.C."/>
            <person name="Zelazny A."/>
            <person name="Gallin J.I."/>
            <person name="Holland S.M."/>
        </authorList>
    </citation>
    <scope>NUCLEOTIDE SEQUENCE [LARGE SCALE GENOMIC DNA]</scope>
    <source>
        <strain evidence="3">NIH9.1</strain>
    </source>
</reference>
<accession>A0AAC9P8N3</accession>
<proteinExistence type="predicted"/>
<evidence type="ECO:0000256" key="1">
    <source>
        <dbReference type="SAM" id="MobiDB-lite"/>
    </source>
</evidence>
<dbReference type="EMBL" id="CP018191">
    <property type="protein sequence ID" value="APH54184.1"/>
    <property type="molecule type" value="Genomic_DNA"/>
</dbReference>
<dbReference type="Proteomes" id="UP000182373">
    <property type="component" value="Chromosome"/>
</dbReference>
<feature type="region of interest" description="Disordered" evidence="1">
    <location>
        <begin position="29"/>
        <end position="121"/>
    </location>
</feature>
<evidence type="ECO:0000313" key="2">
    <source>
        <dbReference type="EMBL" id="APH54184.1"/>
    </source>
</evidence>
<sequence length="121" mass="13638">MRRRRLRRRDDDQHRQIRSVSLLRLLGADQARAGCVYGTPRPNGAAGRFGCRRRDPPSRSAGTADRAPPDVAGPVGHRRRRARGRTEAAPRATDQARWRERPRDQAGPERDAEPGRSASRQ</sequence>
<feature type="compositionally biased region" description="Basic and acidic residues" evidence="1">
    <location>
        <begin position="84"/>
        <end position="114"/>
    </location>
</feature>
<organism evidence="2 3">
    <name type="scientific">Granulibacter bethesdensis</name>
    <dbReference type="NCBI Taxonomy" id="364410"/>
    <lineage>
        <taxon>Bacteria</taxon>
        <taxon>Pseudomonadati</taxon>
        <taxon>Pseudomonadota</taxon>
        <taxon>Alphaproteobacteria</taxon>
        <taxon>Acetobacterales</taxon>
        <taxon>Acetobacteraceae</taxon>
        <taxon>Granulibacter</taxon>
    </lineage>
</organism>
<name>A0AAC9P8N3_9PROT</name>
<evidence type="ECO:0000313" key="3">
    <source>
        <dbReference type="Proteomes" id="UP000182373"/>
    </source>
</evidence>
<gene>
    <name evidence="2" type="ORF">GbCGDNIH9_8456</name>
</gene>
<protein>
    <submittedName>
        <fullName evidence="2">Site-specific recombinase</fullName>
    </submittedName>
</protein>